<feature type="region of interest" description="Disordered" evidence="9">
    <location>
        <begin position="29"/>
        <end position="127"/>
    </location>
</feature>
<keyword evidence="6" id="KW-0804">Transcription</keyword>
<dbReference type="GO" id="GO:0008270">
    <property type="term" value="F:zinc ion binding"/>
    <property type="evidence" value="ECO:0007669"/>
    <property type="project" value="UniProtKB-KW"/>
</dbReference>
<evidence type="ECO:0000313" key="11">
    <source>
        <dbReference type="EMBL" id="OAP14142.1"/>
    </source>
</evidence>
<dbReference type="GO" id="GO:0003677">
    <property type="term" value="F:DNA binding"/>
    <property type="evidence" value="ECO:0007669"/>
    <property type="project" value="UniProtKB-UniRule"/>
</dbReference>
<dbReference type="InterPro" id="IPR003851">
    <property type="entry name" value="Znf_Dof"/>
</dbReference>
<dbReference type="Pfam" id="PF02701">
    <property type="entry name" value="Zn_ribbon_Dof"/>
    <property type="match status" value="1"/>
</dbReference>
<dbReference type="PROSITE" id="PS50884">
    <property type="entry name" value="ZF_DOF_2"/>
    <property type="match status" value="1"/>
</dbReference>
<keyword evidence="7 8" id="KW-0539">Nucleus</keyword>
<dbReference type="GO" id="GO:0005634">
    <property type="term" value="C:nucleus"/>
    <property type="evidence" value="ECO:0007669"/>
    <property type="project" value="UniProtKB-SubCell"/>
</dbReference>
<keyword evidence="2 8" id="KW-0863">Zinc-finger</keyword>
<reference evidence="11" key="2">
    <citation type="submission" date="2016-03" db="EMBL/GenBank/DDBJ databases">
        <title>Full-length assembly of Arabidopsis thaliana Ler reveals the complement of translocations and inversions.</title>
        <authorList>
            <person name="Zapata L."/>
            <person name="Schneeberger K."/>
            <person name="Ossowski S."/>
        </authorList>
    </citation>
    <scope>NUCLEOTIDE SEQUENCE [LARGE SCALE GENOMIC DNA]</scope>
    <source>
        <tissue evidence="11">Leaf</tissue>
    </source>
</reference>
<evidence type="ECO:0000256" key="7">
    <source>
        <dbReference type="ARBA" id="ARBA00023242"/>
    </source>
</evidence>
<proteinExistence type="predicted"/>
<comment type="subcellular location">
    <subcellularLocation>
        <location evidence="8">Nucleus</location>
    </subcellularLocation>
</comment>
<dbReference type="Proteomes" id="UP000426265">
    <property type="component" value="Unassembled WGS sequence"/>
</dbReference>
<feature type="domain" description="Dof-type" evidence="10">
    <location>
        <begin position="132"/>
        <end position="186"/>
    </location>
</feature>
<dbReference type="PANTHER" id="PTHR31089:SF78">
    <property type="entry name" value="CYCLIC DOF FACTOR 5"/>
    <property type="match status" value="1"/>
</dbReference>
<evidence type="ECO:0000313" key="12">
    <source>
        <dbReference type="EMBL" id="VYS50519.1"/>
    </source>
</evidence>
<dbReference type="Proteomes" id="UP000078284">
    <property type="component" value="Chromosome 1"/>
</dbReference>
<evidence type="ECO:0000256" key="4">
    <source>
        <dbReference type="ARBA" id="ARBA00023015"/>
    </source>
</evidence>
<feature type="region of interest" description="Disordered" evidence="9">
    <location>
        <begin position="212"/>
        <end position="231"/>
    </location>
</feature>
<evidence type="ECO:0000256" key="3">
    <source>
        <dbReference type="ARBA" id="ARBA00022833"/>
    </source>
</evidence>
<evidence type="ECO:0000259" key="10">
    <source>
        <dbReference type="PROSITE" id="PS50884"/>
    </source>
</evidence>
<dbReference type="GO" id="GO:0003700">
    <property type="term" value="F:DNA-binding transcription factor activity"/>
    <property type="evidence" value="ECO:0007669"/>
    <property type="project" value="InterPro"/>
</dbReference>
<feature type="compositionally biased region" description="Basic and acidic residues" evidence="9">
    <location>
        <begin position="64"/>
        <end position="75"/>
    </location>
</feature>
<dbReference type="PANTHER" id="PTHR31089">
    <property type="entry name" value="CYCLIC DOF FACTOR 2"/>
    <property type="match status" value="1"/>
</dbReference>
<feature type="compositionally biased region" description="Low complexity" evidence="9">
    <location>
        <begin position="109"/>
        <end position="118"/>
    </location>
</feature>
<protein>
    <recommendedName>
        <fullName evidence="10">Dof-type domain-containing protein</fullName>
    </recommendedName>
</protein>
<feature type="compositionally biased region" description="Polar residues" evidence="9">
    <location>
        <begin position="212"/>
        <end position="221"/>
    </location>
</feature>
<keyword evidence="5 8" id="KW-0238">DNA-binding</keyword>
<evidence type="ECO:0000256" key="5">
    <source>
        <dbReference type="ARBA" id="ARBA00023125"/>
    </source>
</evidence>
<reference evidence="13" key="1">
    <citation type="journal article" date="2016" name="Proc. Natl. Acad. Sci. U.S.A.">
        <title>Chromosome-level assembly of Arabidopsis thaliana Ler reveals the extent of translocation and inversion polymorphisms.</title>
        <authorList>
            <person name="Zapata L."/>
            <person name="Ding J."/>
            <person name="Willing E.M."/>
            <person name="Hartwig B."/>
            <person name="Bezdan D."/>
            <person name="Jiao W.B."/>
            <person name="Patel V."/>
            <person name="Velikkakam James G."/>
            <person name="Koornneef M."/>
            <person name="Ossowski S."/>
            <person name="Schneeberger K."/>
        </authorList>
    </citation>
    <scope>NUCLEOTIDE SEQUENCE [LARGE SCALE GENOMIC DNA]</scope>
    <source>
        <strain evidence="13">cv. Landsberg erecta</strain>
    </source>
</reference>
<evidence type="ECO:0000256" key="2">
    <source>
        <dbReference type="ARBA" id="ARBA00022771"/>
    </source>
</evidence>
<evidence type="ECO:0000256" key="9">
    <source>
        <dbReference type="SAM" id="MobiDB-lite"/>
    </source>
</evidence>
<evidence type="ECO:0000313" key="14">
    <source>
        <dbReference type="Proteomes" id="UP000426265"/>
    </source>
</evidence>
<name>A0A178WAR4_ARATH</name>
<keyword evidence="3" id="KW-0862">Zinc</keyword>
<gene>
    <name evidence="11" type="ordered locus">AXX17_At1g63680</name>
    <name evidence="12" type="ORF">AN1_LOCUS5989</name>
</gene>
<evidence type="ECO:0000256" key="6">
    <source>
        <dbReference type="ARBA" id="ARBA00023163"/>
    </source>
</evidence>
<dbReference type="PROSITE" id="PS01361">
    <property type="entry name" value="ZF_DOF_1"/>
    <property type="match status" value="1"/>
</dbReference>
<dbReference type="AlphaFoldDB" id="A0A178WAR4"/>
<feature type="compositionally biased region" description="Polar residues" evidence="9">
    <location>
        <begin position="91"/>
        <end position="108"/>
    </location>
</feature>
<dbReference type="EMBL" id="LUHQ01000001">
    <property type="protein sequence ID" value="OAP14142.1"/>
    <property type="molecule type" value="Genomic_DNA"/>
</dbReference>
<sequence length="399" mass="44046">MSKSRDTEIKLFGRTITSLLDVNCYDPSSLSPVHDVSSDPSKEDSSSSSSSCSPTIGPIRVPVKKSEQESNKFKDPYILSDLNEPPKAVSEISSPRSSKNNCDQQSEITTTTTTSTTSGEKSTALKKPDKLVPCPRCESANTKFCYYNNYNVNQPRYFCRNCQRYWTAGGSMRNVPVGSGRRKNKGWPSSNHYLQVTSEDCDNNNSGTILSFGSSESSVTETGKHQSGDTAKISADSVSQEHKSYQGFLPPQVMLPNNSSPWPYQWSPTGPKASFYPVPFYWGCTVPIYPTSETSSCLGKRSRDQTEGRINDTNTTITTTRARLVPESLKMNIEASKSAVWSKFPTKPEKKTQGFSLFNGFDTKGNSNRSSLVSETSHSLQANPAAMSRAMNFRESMQQ</sequence>
<evidence type="ECO:0000313" key="13">
    <source>
        <dbReference type="Proteomes" id="UP000078284"/>
    </source>
</evidence>
<dbReference type="InterPro" id="IPR045174">
    <property type="entry name" value="Dof"/>
</dbReference>
<organism evidence="11 13">
    <name type="scientific">Arabidopsis thaliana</name>
    <name type="common">Mouse-ear cress</name>
    <dbReference type="NCBI Taxonomy" id="3702"/>
    <lineage>
        <taxon>Eukaryota</taxon>
        <taxon>Viridiplantae</taxon>
        <taxon>Streptophyta</taxon>
        <taxon>Embryophyta</taxon>
        <taxon>Tracheophyta</taxon>
        <taxon>Spermatophyta</taxon>
        <taxon>Magnoliopsida</taxon>
        <taxon>eudicotyledons</taxon>
        <taxon>Gunneridae</taxon>
        <taxon>Pentapetalae</taxon>
        <taxon>rosids</taxon>
        <taxon>malvids</taxon>
        <taxon>Brassicales</taxon>
        <taxon>Brassicaceae</taxon>
        <taxon>Camelineae</taxon>
        <taxon>Arabidopsis</taxon>
    </lineage>
</organism>
<keyword evidence="4" id="KW-0805">Transcription regulation</keyword>
<evidence type="ECO:0000256" key="8">
    <source>
        <dbReference type="PROSITE-ProRule" id="PRU00071"/>
    </source>
</evidence>
<evidence type="ECO:0000256" key="1">
    <source>
        <dbReference type="ARBA" id="ARBA00022723"/>
    </source>
</evidence>
<reference evidence="12 14" key="3">
    <citation type="submission" date="2019-11" db="EMBL/GenBank/DDBJ databases">
        <authorList>
            <person name="Jiao W.-B."/>
            <person name="Schneeberger K."/>
        </authorList>
    </citation>
    <scope>NUCLEOTIDE SEQUENCE [LARGE SCALE GENOMIC DNA]</scope>
    <source>
        <strain evidence="14">cv. An-1</strain>
    </source>
</reference>
<keyword evidence="1" id="KW-0479">Metal-binding</keyword>
<dbReference type="EMBL" id="CACRSJ010000104">
    <property type="protein sequence ID" value="VYS50519.1"/>
    <property type="molecule type" value="Genomic_DNA"/>
</dbReference>
<feature type="compositionally biased region" description="Basic and acidic residues" evidence="9">
    <location>
        <begin position="36"/>
        <end position="45"/>
    </location>
</feature>
<dbReference type="ExpressionAtlas" id="A0A178WAR4">
    <property type="expression patterns" value="baseline and differential"/>
</dbReference>
<accession>A0A178WAR4</accession>